<gene>
    <name evidence="3" type="ORF">UFOVP724_69</name>
</gene>
<keyword evidence="2" id="KW-0812">Transmembrane</keyword>
<evidence type="ECO:0000313" key="3">
    <source>
        <dbReference type="EMBL" id="CAB4160087.1"/>
    </source>
</evidence>
<sequence>MDLGQLYQGYWILPLFANIIAGLGIITLGYLTHSSLRFAIYYLKYKTVPTNEIEYKYLNLLEENKFLKQKITQLENEQNELFESILNQMKNQ</sequence>
<keyword evidence="1" id="KW-0175">Coiled coil</keyword>
<organism evidence="3">
    <name type="scientific">uncultured Caudovirales phage</name>
    <dbReference type="NCBI Taxonomy" id="2100421"/>
    <lineage>
        <taxon>Viruses</taxon>
        <taxon>Duplodnaviria</taxon>
        <taxon>Heunggongvirae</taxon>
        <taxon>Uroviricota</taxon>
        <taxon>Caudoviricetes</taxon>
        <taxon>Peduoviridae</taxon>
        <taxon>Maltschvirus</taxon>
        <taxon>Maltschvirus maltsch</taxon>
    </lineage>
</organism>
<protein>
    <submittedName>
        <fullName evidence="3">Uncharacterized protein</fullName>
    </submittedName>
</protein>
<evidence type="ECO:0000256" key="1">
    <source>
        <dbReference type="SAM" id="Coils"/>
    </source>
</evidence>
<feature type="coiled-coil region" evidence="1">
    <location>
        <begin position="57"/>
        <end position="84"/>
    </location>
</feature>
<reference evidence="3" key="1">
    <citation type="submission" date="2020-04" db="EMBL/GenBank/DDBJ databases">
        <authorList>
            <person name="Chiriac C."/>
            <person name="Salcher M."/>
            <person name="Ghai R."/>
            <person name="Kavagutti S V."/>
        </authorList>
    </citation>
    <scope>NUCLEOTIDE SEQUENCE</scope>
</reference>
<dbReference type="EMBL" id="LR796696">
    <property type="protein sequence ID" value="CAB4160087.1"/>
    <property type="molecule type" value="Genomic_DNA"/>
</dbReference>
<evidence type="ECO:0000256" key="2">
    <source>
        <dbReference type="SAM" id="Phobius"/>
    </source>
</evidence>
<keyword evidence="2" id="KW-1133">Transmembrane helix</keyword>
<name>A0A6J5NMH8_9CAUD</name>
<keyword evidence="2" id="KW-0472">Membrane</keyword>
<proteinExistence type="predicted"/>
<feature type="transmembrane region" description="Helical" evidence="2">
    <location>
        <begin position="12"/>
        <end position="31"/>
    </location>
</feature>
<accession>A0A6J5NMH8</accession>